<sequence>MQLVKKSLYLFIMLVLSVTSFTFYGSTDVQAAPDSKRVFLYVGDTGFGGVYAKYSITDINQLTNVNEFVVLPSPHWEAYRDGSNDSYVKAASYIKELVNTINQSRNPKPVIIGLPGLNYANAPFDKLSPKLQSFINQIDRELGRSVNGFYFNCEYMYNNPNSTFDYNNLMNNKTVKLASDLSSYVKSKGYDFIWAPTYSNAESIAADTIKRVGYVANRTDIFNEVLLQPNYYFNGTGKGKVKAANQAPDLNLKGVKHSIDKQQVTFRDGKPAAVKLTNNKTRIGVQMEIDGKISWGDKDNNLDKIVFQKRYQEYVDAYQNFVGSYPISFYAADKNHFITSVTNSINQFYR</sequence>
<dbReference type="Proteomes" id="UP000317636">
    <property type="component" value="Unassembled WGS sequence"/>
</dbReference>
<gene>
    <name evidence="1" type="ORF">FJ659_28655</name>
</gene>
<evidence type="ECO:0000313" key="2">
    <source>
        <dbReference type="Proteomes" id="UP000317636"/>
    </source>
</evidence>
<keyword evidence="2" id="KW-1185">Reference proteome</keyword>
<evidence type="ECO:0000313" key="1">
    <source>
        <dbReference type="EMBL" id="TPV37235.1"/>
    </source>
</evidence>
<dbReference type="EMBL" id="VHIV01000020">
    <property type="protein sequence ID" value="TPV37235.1"/>
    <property type="molecule type" value="Genomic_DNA"/>
</dbReference>
<reference evidence="1" key="1">
    <citation type="submission" date="2019-06" db="EMBL/GenBank/DDBJ databases">
        <title>Draft genome sequence of Bacillus sp. strain MHSD28.</title>
        <authorList>
            <person name="Makuwa S.C."/>
            <person name="Serepa-Dlamini M.H."/>
        </authorList>
    </citation>
    <scope>NUCLEOTIDE SEQUENCE</scope>
    <source>
        <strain evidence="1">MHSD28</strain>
    </source>
</reference>
<protein>
    <submittedName>
        <fullName evidence="1">DUF4855 domain-containing protein</fullName>
    </submittedName>
</protein>
<comment type="caution">
    <text evidence="1">The sequence shown here is derived from an EMBL/GenBank/DDBJ whole genome shotgun (WGS) entry which is preliminary data.</text>
</comment>
<organism evidence="1 2">
    <name type="scientific">Bacillus dicomae</name>
    <dbReference type="NCBI Taxonomy" id="3088378"/>
    <lineage>
        <taxon>Bacteria</taxon>
        <taxon>Bacillati</taxon>
        <taxon>Bacillota</taxon>
        <taxon>Bacilli</taxon>
        <taxon>Bacillales</taxon>
        <taxon>Bacillaceae</taxon>
        <taxon>Bacillus</taxon>
        <taxon>Bacillus cereus group</taxon>
    </lineage>
</organism>
<name>A0AC61SXK6_9BACI</name>
<proteinExistence type="predicted"/>
<accession>A0AC61SXK6</accession>